<reference evidence="3" key="1">
    <citation type="submission" date="2008-11" db="EMBL/GenBank/DDBJ databases">
        <authorList>
            <person name="Cloutier S."/>
        </authorList>
    </citation>
    <scope>NUCLEOTIDE SEQUENCE</scope>
</reference>
<organism evidence="3">
    <name type="scientific">Triticum aestivum</name>
    <name type="common">Wheat</name>
    <dbReference type="NCBI Taxonomy" id="4565"/>
    <lineage>
        <taxon>Eukaryota</taxon>
        <taxon>Viridiplantae</taxon>
        <taxon>Streptophyta</taxon>
        <taxon>Embryophyta</taxon>
        <taxon>Tracheophyta</taxon>
        <taxon>Spermatophyta</taxon>
        <taxon>Magnoliopsida</taxon>
        <taxon>Liliopsida</taxon>
        <taxon>Poales</taxon>
        <taxon>Poaceae</taxon>
        <taxon>BOP clade</taxon>
        <taxon>Pooideae</taxon>
        <taxon>Triticodae</taxon>
        <taxon>Triticeae</taxon>
        <taxon>Triticinae</taxon>
        <taxon>Triticum</taxon>
    </lineage>
</organism>
<name>D0QEK9_WHEAT</name>
<evidence type="ECO:0000313" key="3">
    <source>
        <dbReference type="EMBL" id="ACK44495.1"/>
    </source>
</evidence>
<dbReference type="EMBL" id="FJ447464">
    <property type="protein sequence ID" value="ACK44495.1"/>
    <property type="molecule type" value="Genomic_DNA"/>
</dbReference>
<feature type="compositionally biased region" description="Acidic residues" evidence="1">
    <location>
        <begin position="42"/>
        <end position="58"/>
    </location>
</feature>
<dbReference type="PANTHER" id="PTHR46328">
    <property type="entry name" value="FAR-RED IMPAIRED RESPONSIVE (FAR1) FAMILY PROTEIN-RELATED"/>
    <property type="match status" value="1"/>
</dbReference>
<feature type="region of interest" description="Disordered" evidence="1">
    <location>
        <begin position="22"/>
        <end position="60"/>
    </location>
</feature>
<evidence type="ECO:0000256" key="1">
    <source>
        <dbReference type="SAM" id="MobiDB-lite"/>
    </source>
</evidence>
<proteinExistence type="predicted"/>
<feature type="region of interest" description="Disordered" evidence="1">
    <location>
        <begin position="86"/>
        <end position="118"/>
    </location>
</feature>
<protein>
    <submittedName>
        <fullName evidence="3">Far1</fullName>
    </submittedName>
</protein>
<evidence type="ECO:0000259" key="2">
    <source>
        <dbReference type="Pfam" id="PF03101"/>
    </source>
</evidence>
<dbReference type="AlphaFoldDB" id="D0QEK9"/>
<feature type="compositionally biased region" description="Acidic residues" evidence="1">
    <location>
        <begin position="24"/>
        <end position="33"/>
    </location>
</feature>
<sequence length="446" mass="51355">MADEELTDIMVDMEFGELMKDWIEDWSDDENSDREDRSENGNEWDDLNIDEFDDDQENNSELSNEDYISQFIFECHNAYDYYGESDAETGLNDESLDAPGSGESESSVIMSEVTQDDGAKNVQDIASADDKRDMFMQIMEMTFTSHDAAYDFYNSYARDNGFSIRKNKVRYSKTESRHMRYRRFVCSRQGKRDNKLLTEEGHSRRLRAETRCFCKAHLTVKLDQKHGVWYVESFEGKHSHMLAGPDKVRGNRMQPPTRLIPWFSKTEGNTYATLLHHPFLFGENQRSAQEVARRISSAVAGEVYAKVNIPSITPWHRYVLDTITGGNFLGSHTFDSYNAMLDLFGSPPLLVNGTILTLEHVMQRLEIIENKVAIVELIENLDKKIHSRISQYGSKVGVTLKDIKEKEPIVNEKINHDSTRIDKLEDIITNLGTAFFFCKEYSKSSH</sequence>
<feature type="compositionally biased region" description="Polar residues" evidence="1">
    <location>
        <begin position="103"/>
        <end position="113"/>
    </location>
</feature>
<gene>
    <name evidence="3" type="primary">FAR1</name>
</gene>
<dbReference type="InterPro" id="IPR004330">
    <property type="entry name" value="FAR1_DNA_bnd_dom"/>
</dbReference>
<feature type="domain" description="FAR1" evidence="2">
    <location>
        <begin position="151"/>
        <end position="242"/>
    </location>
</feature>
<accession>D0QEK9</accession>
<dbReference type="Pfam" id="PF03101">
    <property type="entry name" value="FAR1"/>
    <property type="match status" value="1"/>
</dbReference>